<keyword evidence="11" id="KW-0282">Flagellum</keyword>
<gene>
    <name evidence="11" type="ORF">BCB69_04935</name>
</gene>
<keyword evidence="5 8" id="KW-0653">Protein transport</keyword>
<dbReference type="AlphaFoldDB" id="A0A1B3WEG4"/>
<feature type="transmembrane region" description="Helical" evidence="9">
    <location>
        <begin position="111"/>
        <end position="135"/>
    </location>
</feature>
<proteinExistence type="inferred from homology"/>
<dbReference type="Pfam" id="PF01618">
    <property type="entry name" value="MotA_ExbB"/>
    <property type="match status" value="1"/>
</dbReference>
<keyword evidence="6 9" id="KW-1133">Transmembrane helix</keyword>
<feature type="transmembrane region" description="Helical" evidence="9">
    <location>
        <begin position="12"/>
        <end position="30"/>
    </location>
</feature>
<keyword evidence="2 8" id="KW-0813">Transport</keyword>
<accession>A0A1B3WEG4</accession>
<dbReference type="PANTHER" id="PTHR30625:SF15">
    <property type="entry name" value="BIOPOLYMER TRANSPORT PROTEIN EXBB"/>
    <property type="match status" value="1"/>
</dbReference>
<comment type="subcellular location">
    <subcellularLocation>
        <location evidence="1">Cell membrane</location>
        <topology evidence="1">Multi-pass membrane protein</topology>
    </subcellularLocation>
    <subcellularLocation>
        <location evidence="8">Membrane</location>
        <topology evidence="8">Multi-pass membrane protein</topology>
    </subcellularLocation>
</comment>
<dbReference type="InterPro" id="IPR050790">
    <property type="entry name" value="ExbB/TolQ_transport"/>
</dbReference>
<evidence type="ECO:0000259" key="10">
    <source>
        <dbReference type="Pfam" id="PF01618"/>
    </source>
</evidence>
<keyword evidence="7 9" id="KW-0472">Membrane</keyword>
<evidence type="ECO:0000256" key="1">
    <source>
        <dbReference type="ARBA" id="ARBA00004651"/>
    </source>
</evidence>
<evidence type="ECO:0000256" key="6">
    <source>
        <dbReference type="ARBA" id="ARBA00022989"/>
    </source>
</evidence>
<sequence>MMGIIETFKAGGSVMYILLICSICVASIMIERIMFYKRAGKNIDAFVSKLPEIMQGKDFNDLLLEVKEENNIAAMIVEEGIQAAIKGQNTTVAIDTAYSVGAESLRARLSYLSMIVTLAPLLGLLGTIAGMISSFNVFSLQAGQPLAITGGIGEALIATATGLCVAIFALVVHTWFAAQVDHLLTVMERACSHVEAEIKQRGL</sequence>
<feature type="transmembrane region" description="Helical" evidence="9">
    <location>
        <begin position="155"/>
        <end position="178"/>
    </location>
</feature>
<name>A0A1B3WEG4_9FIRM</name>
<dbReference type="Proteomes" id="UP000094757">
    <property type="component" value="Chromosome"/>
</dbReference>
<evidence type="ECO:0000313" key="12">
    <source>
        <dbReference type="Proteomes" id="UP000094757"/>
    </source>
</evidence>
<keyword evidence="11" id="KW-0966">Cell projection</keyword>
<evidence type="ECO:0000256" key="3">
    <source>
        <dbReference type="ARBA" id="ARBA00022475"/>
    </source>
</evidence>
<dbReference type="GO" id="GO:0017038">
    <property type="term" value="P:protein import"/>
    <property type="evidence" value="ECO:0007669"/>
    <property type="project" value="TreeGrafter"/>
</dbReference>
<protein>
    <submittedName>
        <fullName evidence="11">Flagellar motor protein MotA</fullName>
    </submittedName>
</protein>
<dbReference type="STRING" id="39950.BCB69_04935"/>
<evidence type="ECO:0000256" key="8">
    <source>
        <dbReference type="RuleBase" id="RU004057"/>
    </source>
</evidence>
<evidence type="ECO:0000313" key="11">
    <source>
        <dbReference type="EMBL" id="AOH39349.1"/>
    </source>
</evidence>
<dbReference type="KEGG" id="dpn:BCB69_04935"/>
<evidence type="ECO:0000256" key="4">
    <source>
        <dbReference type="ARBA" id="ARBA00022692"/>
    </source>
</evidence>
<evidence type="ECO:0000256" key="7">
    <source>
        <dbReference type="ARBA" id="ARBA00023136"/>
    </source>
</evidence>
<dbReference type="PANTHER" id="PTHR30625">
    <property type="entry name" value="PROTEIN TOLQ"/>
    <property type="match status" value="1"/>
</dbReference>
<keyword evidence="4 9" id="KW-0812">Transmembrane</keyword>
<comment type="similarity">
    <text evidence="8">Belongs to the exbB/tolQ family.</text>
</comment>
<dbReference type="GO" id="GO:0005886">
    <property type="term" value="C:plasma membrane"/>
    <property type="evidence" value="ECO:0007669"/>
    <property type="project" value="UniProtKB-SubCell"/>
</dbReference>
<evidence type="ECO:0000256" key="5">
    <source>
        <dbReference type="ARBA" id="ARBA00022927"/>
    </source>
</evidence>
<feature type="domain" description="MotA/TolQ/ExbB proton channel" evidence="10">
    <location>
        <begin position="69"/>
        <end position="188"/>
    </location>
</feature>
<dbReference type="EMBL" id="CP017037">
    <property type="protein sequence ID" value="AOH39349.1"/>
    <property type="molecule type" value="Genomic_DNA"/>
</dbReference>
<evidence type="ECO:0000256" key="2">
    <source>
        <dbReference type="ARBA" id="ARBA00022448"/>
    </source>
</evidence>
<organism evidence="11 12">
    <name type="scientific">Dialister pneumosintes</name>
    <dbReference type="NCBI Taxonomy" id="39950"/>
    <lineage>
        <taxon>Bacteria</taxon>
        <taxon>Bacillati</taxon>
        <taxon>Bacillota</taxon>
        <taxon>Negativicutes</taxon>
        <taxon>Veillonellales</taxon>
        <taxon>Veillonellaceae</taxon>
        <taxon>Dialister</taxon>
    </lineage>
</organism>
<keyword evidence="3" id="KW-1003">Cell membrane</keyword>
<evidence type="ECO:0000256" key="9">
    <source>
        <dbReference type="SAM" id="Phobius"/>
    </source>
</evidence>
<dbReference type="InterPro" id="IPR002898">
    <property type="entry name" value="MotA_ExbB_proton_chnl"/>
</dbReference>
<dbReference type="RefSeq" id="WP_069177180.1">
    <property type="nucleotide sequence ID" value="NZ_CP017037.1"/>
</dbReference>
<reference evidence="12" key="1">
    <citation type="submission" date="2016-08" db="EMBL/GenBank/DDBJ databases">
        <authorList>
            <person name="Holder M.E."/>
            <person name="Ajami N.J."/>
            <person name="Petrosino J.F."/>
        </authorList>
    </citation>
    <scope>NUCLEOTIDE SEQUENCE [LARGE SCALE GENOMIC DNA]</scope>
    <source>
        <strain evidence="12">F0677</strain>
    </source>
</reference>
<keyword evidence="11" id="KW-0969">Cilium</keyword>